<evidence type="ECO:0008006" key="4">
    <source>
        <dbReference type="Google" id="ProtNLM"/>
    </source>
</evidence>
<dbReference type="Proteomes" id="UP000199068">
    <property type="component" value="Unassembled WGS sequence"/>
</dbReference>
<dbReference type="PROSITE" id="PS51257">
    <property type="entry name" value="PROKAR_LIPOPROTEIN"/>
    <property type="match status" value="1"/>
</dbReference>
<feature type="chain" id="PRO_5038488663" description="Lipoprotein" evidence="1">
    <location>
        <begin position="22"/>
        <end position="273"/>
    </location>
</feature>
<dbReference type="RefSeq" id="WP_092724372.1">
    <property type="nucleotide sequence ID" value="NZ_FNGW01000002.1"/>
</dbReference>
<dbReference type="AlphaFoldDB" id="A0A1G9L1B2"/>
<accession>A0A1G9L1B2</accession>
<evidence type="ECO:0000313" key="3">
    <source>
        <dbReference type="Proteomes" id="UP000199068"/>
    </source>
</evidence>
<keyword evidence="1" id="KW-0732">Signal</keyword>
<reference evidence="2 3" key="1">
    <citation type="submission" date="2016-10" db="EMBL/GenBank/DDBJ databases">
        <authorList>
            <person name="de Groot N.N."/>
        </authorList>
    </citation>
    <scope>NUCLEOTIDE SEQUENCE [LARGE SCALE GENOMIC DNA]</scope>
    <source>
        <strain evidence="2 3">DSM 797</strain>
    </source>
</reference>
<keyword evidence="3" id="KW-1185">Reference proteome</keyword>
<sequence>MRISKKSYLLVVLLSSIIGLSGCEKEVSKKEELKNTVSSIKINQENAKAIKIENTEITNVSNLDQNSTVTKIENKENFYISNIWVGYEEVDKNGNVISNSQTFLDLTLLPGDLSAVSFPHKEYANSIKIVSYGYETEGTGVVVNLKKDSVKIKENIAKVENSKSYEVLALSEIYKENETEDASTYMVKIKNSSEKDLGNISLKIGELKRDGEYITVNHLPAYNVLKPEEEIEMEVAVSSNADKLKILGYSYDDVKEKATIDIDLKSHRVKINK</sequence>
<evidence type="ECO:0000313" key="2">
    <source>
        <dbReference type="EMBL" id="SDL55553.1"/>
    </source>
</evidence>
<gene>
    <name evidence="2" type="ORF">SAMN04515677_102337</name>
</gene>
<proteinExistence type="predicted"/>
<organism evidence="2 3">
    <name type="scientific">Romboutsia lituseburensis DSM 797</name>
    <dbReference type="NCBI Taxonomy" id="1121325"/>
    <lineage>
        <taxon>Bacteria</taxon>
        <taxon>Bacillati</taxon>
        <taxon>Bacillota</taxon>
        <taxon>Clostridia</taxon>
        <taxon>Peptostreptococcales</taxon>
        <taxon>Peptostreptococcaceae</taxon>
        <taxon>Romboutsia</taxon>
    </lineage>
</organism>
<feature type="signal peptide" evidence="1">
    <location>
        <begin position="1"/>
        <end position="21"/>
    </location>
</feature>
<dbReference type="EMBL" id="FNGW01000002">
    <property type="protein sequence ID" value="SDL55553.1"/>
    <property type="molecule type" value="Genomic_DNA"/>
</dbReference>
<dbReference type="STRING" id="1121325.SAMN04515677_102337"/>
<protein>
    <recommendedName>
        <fullName evidence="4">Lipoprotein</fullName>
    </recommendedName>
</protein>
<name>A0A1G9L1B2_9FIRM</name>
<evidence type="ECO:0000256" key="1">
    <source>
        <dbReference type="SAM" id="SignalP"/>
    </source>
</evidence>